<comment type="caution">
    <text evidence="8">The sequence shown here is derived from an EMBL/GenBank/DDBJ whole genome shotgun (WGS) entry which is preliminary data.</text>
</comment>
<dbReference type="EMBL" id="AGQV01000001">
    <property type="protein sequence ID" value="EHH69308.1"/>
    <property type="molecule type" value="Genomic_DNA"/>
</dbReference>
<dbReference type="AlphaFoldDB" id="G6XGK0"/>
<comment type="subcellular location">
    <subcellularLocation>
        <location evidence="1 7">Cell membrane</location>
        <topology evidence="1 7">Multi-pass membrane protein</topology>
    </subcellularLocation>
</comment>
<name>G6XGK0_9PROT</name>
<evidence type="ECO:0000313" key="9">
    <source>
        <dbReference type="Proteomes" id="UP000004949"/>
    </source>
</evidence>
<keyword evidence="5 7" id="KW-1133">Transmembrane helix</keyword>
<dbReference type="Pfam" id="PF01914">
    <property type="entry name" value="MarC"/>
    <property type="match status" value="1"/>
</dbReference>
<feature type="transmembrane region" description="Helical" evidence="7">
    <location>
        <begin position="46"/>
        <end position="67"/>
    </location>
</feature>
<evidence type="ECO:0000313" key="8">
    <source>
        <dbReference type="EMBL" id="EHH69308.1"/>
    </source>
</evidence>
<sequence length="232" mass="24492">MSLPPALGNVTTSWLIAFPALFSIINPLGASLIFAQITEGRARHEVLTLARLVALYSLGILLVSIWFGGWILGFFGISINALRITGGLVVASRAWVMLLQPETSEARKEKQAFQDGRTVATVDLKELAFFPVALPFTVGPGSISVAIALSTSSLPGVPLSDYFLGLSAAATMMAVIIAVVYAYAERVVAMLGVTGTRIVGRLAALLLLAIGIQILASGVEGFLIETLHKAKL</sequence>
<dbReference type="PATRIC" id="fig|1088869.3.peg.624"/>
<dbReference type="RefSeq" id="WP_008850765.1">
    <property type="nucleotide sequence ID" value="NZ_AGQV01000001.1"/>
</dbReference>
<keyword evidence="3" id="KW-1003">Cell membrane</keyword>
<feature type="transmembrane region" description="Helical" evidence="7">
    <location>
        <begin position="162"/>
        <end position="184"/>
    </location>
</feature>
<reference evidence="8 9" key="1">
    <citation type="submission" date="2011-10" db="EMBL/GenBank/DDBJ databases">
        <title>Genome sequence of Gluconobacter morbifer G707, isolated from Drosophila gut.</title>
        <authorList>
            <person name="Lee W.-J."/>
            <person name="Kim E.-K."/>
        </authorList>
    </citation>
    <scope>NUCLEOTIDE SEQUENCE [LARGE SCALE GENOMIC DNA]</scope>
    <source>
        <strain evidence="8 9">G707</strain>
    </source>
</reference>
<evidence type="ECO:0000256" key="1">
    <source>
        <dbReference type="ARBA" id="ARBA00004651"/>
    </source>
</evidence>
<gene>
    <name evidence="8" type="ORF">GMO_06150</name>
</gene>
<dbReference type="PANTHER" id="PTHR33508">
    <property type="entry name" value="UPF0056 MEMBRANE PROTEIN YHCE"/>
    <property type="match status" value="1"/>
</dbReference>
<evidence type="ECO:0000256" key="2">
    <source>
        <dbReference type="ARBA" id="ARBA00009784"/>
    </source>
</evidence>
<evidence type="ECO:0000256" key="4">
    <source>
        <dbReference type="ARBA" id="ARBA00022692"/>
    </source>
</evidence>
<dbReference type="GO" id="GO:0005886">
    <property type="term" value="C:plasma membrane"/>
    <property type="evidence" value="ECO:0007669"/>
    <property type="project" value="UniProtKB-SubCell"/>
</dbReference>
<proteinExistence type="inferred from homology"/>
<feature type="transmembrane region" description="Helical" evidence="7">
    <location>
        <begin position="12"/>
        <end position="34"/>
    </location>
</feature>
<evidence type="ECO:0000256" key="5">
    <source>
        <dbReference type="ARBA" id="ARBA00022989"/>
    </source>
</evidence>
<keyword evidence="9" id="KW-1185">Reference proteome</keyword>
<organism evidence="8 9">
    <name type="scientific">Gluconobacter morbifer G707</name>
    <dbReference type="NCBI Taxonomy" id="1088869"/>
    <lineage>
        <taxon>Bacteria</taxon>
        <taxon>Pseudomonadati</taxon>
        <taxon>Pseudomonadota</taxon>
        <taxon>Alphaproteobacteria</taxon>
        <taxon>Acetobacterales</taxon>
        <taxon>Acetobacteraceae</taxon>
        <taxon>Gluconobacter</taxon>
    </lineage>
</organism>
<dbReference type="STRING" id="1088869.GMO_06150"/>
<evidence type="ECO:0000256" key="7">
    <source>
        <dbReference type="RuleBase" id="RU362048"/>
    </source>
</evidence>
<dbReference type="InterPro" id="IPR002771">
    <property type="entry name" value="Multi_antbiot-R_MarC"/>
</dbReference>
<comment type="similarity">
    <text evidence="2 7">Belongs to the UPF0056 (MarC) family.</text>
</comment>
<keyword evidence="4 7" id="KW-0812">Transmembrane</keyword>
<dbReference type="OrthoDB" id="21094at2"/>
<dbReference type="NCBIfam" id="TIGR00427">
    <property type="entry name" value="NAAT family transporter"/>
    <property type="match status" value="1"/>
</dbReference>
<feature type="transmembrane region" description="Helical" evidence="7">
    <location>
        <begin position="127"/>
        <end position="150"/>
    </location>
</feature>
<feature type="transmembrane region" description="Helical" evidence="7">
    <location>
        <begin position="73"/>
        <end position="98"/>
    </location>
</feature>
<dbReference type="PANTHER" id="PTHR33508:SF1">
    <property type="entry name" value="UPF0056 MEMBRANE PROTEIN YHCE"/>
    <property type="match status" value="1"/>
</dbReference>
<evidence type="ECO:0000256" key="3">
    <source>
        <dbReference type="ARBA" id="ARBA00022475"/>
    </source>
</evidence>
<evidence type="ECO:0000256" key="6">
    <source>
        <dbReference type="ARBA" id="ARBA00023136"/>
    </source>
</evidence>
<dbReference type="eggNOG" id="COG2095">
    <property type="taxonomic scope" value="Bacteria"/>
</dbReference>
<dbReference type="Proteomes" id="UP000004949">
    <property type="component" value="Unassembled WGS sequence"/>
</dbReference>
<accession>G6XGK0</accession>
<keyword evidence="6 7" id="KW-0472">Membrane</keyword>
<protein>
    <recommendedName>
        <fullName evidence="7">UPF0056 membrane protein</fullName>
    </recommendedName>
</protein>
<feature type="transmembrane region" description="Helical" evidence="7">
    <location>
        <begin position="205"/>
        <end position="224"/>
    </location>
</feature>